<keyword evidence="3" id="KW-1185">Reference proteome</keyword>
<accession>A0A1Y2EFF1</accession>
<dbReference type="Proteomes" id="UP000193689">
    <property type="component" value="Unassembled WGS sequence"/>
</dbReference>
<dbReference type="GeneID" id="63777974"/>
<evidence type="ECO:0000313" key="2">
    <source>
        <dbReference type="EMBL" id="ORY70279.1"/>
    </source>
</evidence>
<dbReference type="CDD" id="cd23703">
    <property type="entry name" value="mS26_PET12"/>
    <property type="match status" value="1"/>
</dbReference>
<evidence type="ECO:0000256" key="1">
    <source>
        <dbReference type="SAM" id="MobiDB-lite"/>
    </source>
</evidence>
<comment type="caution">
    <text evidence="2">The sequence shown here is derived from an EMBL/GenBank/DDBJ whole genome shotgun (WGS) entry which is preliminary data.</text>
</comment>
<dbReference type="STRING" id="1141098.A0A1Y2EFF1"/>
<feature type="compositionally biased region" description="Basic and acidic residues" evidence="1">
    <location>
        <begin position="91"/>
        <end position="104"/>
    </location>
</feature>
<dbReference type="RefSeq" id="XP_040720229.1">
    <property type="nucleotide sequence ID" value="XM_040861762.1"/>
</dbReference>
<feature type="region of interest" description="Disordered" evidence="1">
    <location>
        <begin position="268"/>
        <end position="287"/>
    </location>
</feature>
<sequence length="305" mass="35141">MQPTASAFVKHFSTTTVRQVTKIPPESPDYINVPKAPLSQSDEVDNKPSPLEYKGHLPIPRPVFRQRNSAVRKADPLFLQKSAPLPTSKKSQREPLSEHEAWERRMAASRRKNLEEGITQLWERKIETENVRDVRNRRKVRRNTEAMNMPKREDEVFTEATIPAVLLETAVSRDPLAFVTARKSRQRTRKLVEKKSDDRQDALQHLYMNARSFIVDEEELNAQIEKLFKDDYFSSVGSSTGYKAQNVWDVPGMPMSVREMLSDVTKTDNKAVDSGIKDDGNRTKKRQKKITEDLTGGPMDMWRIF</sequence>
<organism evidence="2 3">
    <name type="scientific">Pseudomassariella vexata</name>
    <dbReference type="NCBI Taxonomy" id="1141098"/>
    <lineage>
        <taxon>Eukaryota</taxon>
        <taxon>Fungi</taxon>
        <taxon>Dikarya</taxon>
        <taxon>Ascomycota</taxon>
        <taxon>Pezizomycotina</taxon>
        <taxon>Sordariomycetes</taxon>
        <taxon>Xylariomycetidae</taxon>
        <taxon>Amphisphaeriales</taxon>
        <taxon>Pseudomassariaceae</taxon>
        <taxon>Pseudomassariella</taxon>
    </lineage>
</organism>
<dbReference type="OrthoDB" id="5223508at2759"/>
<name>A0A1Y2EFF1_9PEZI</name>
<feature type="region of interest" description="Disordered" evidence="1">
    <location>
        <begin position="19"/>
        <end position="61"/>
    </location>
</feature>
<feature type="compositionally biased region" description="Basic and acidic residues" evidence="1">
    <location>
        <begin position="268"/>
        <end position="282"/>
    </location>
</feature>
<proteinExistence type="predicted"/>
<dbReference type="EMBL" id="MCFJ01000002">
    <property type="protein sequence ID" value="ORY70279.1"/>
    <property type="molecule type" value="Genomic_DNA"/>
</dbReference>
<feature type="region of interest" description="Disordered" evidence="1">
    <location>
        <begin position="79"/>
        <end position="104"/>
    </location>
</feature>
<dbReference type="Pfam" id="PF26163">
    <property type="entry name" value="mS26"/>
    <property type="match status" value="1"/>
</dbReference>
<evidence type="ECO:0000313" key="3">
    <source>
        <dbReference type="Proteomes" id="UP000193689"/>
    </source>
</evidence>
<dbReference type="InParanoid" id="A0A1Y2EFF1"/>
<protein>
    <submittedName>
        <fullName evidence="2">Uncharacterized protein</fullName>
    </submittedName>
</protein>
<reference evidence="2 3" key="1">
    <citation type="submission" date="2016-07" db="EMBL/GenBank/DDBJ databases">
        <title>Pervasive Adenine N6-methylation of Active Genes in Fungi.</title>
        <authorList>
            <consortium name="DOE Joint Genome Institute"/>
            <person name="Mondo S.J."/>
            <person name="Dannebaum R.O."/>
            <person name="Kuo R.C."/>
            <person name="Labutti K."/>
            <person name="Haridas S."/>
            <person name="Kuo A."/>
            <person name="Salamov A."/>
            <person name="Ahrendt S.R."/>
            <person name="Lipzen A."/>
            <person name="Sullivan W."/>
            <person name="Andreopoulos W.B."/>
            <person name="Clum A."/>
            <person name="Lindquist E."/>
            <person name="Daum C."/>
            <person name="Ramamoorthy G.K."/>
            <person name="Gryganskyi A."/>
            <person name="Culley D."/>
            <person name="Magnuson J.K."/>
            <person name="James T.Y."/>
            <person name="O'Malley M.A."/>
            <person name="Stajich J.E."/>
            <person name="Spatafora J.W."/>
            <person name="Visel A."/>
            <person name="Grigoriev I.V."/>
        </authorList>
    </citation>
    <scope>NUCLEOTIDE SEQUENCE [LARGE SCALE GENOMIC DNA]</scope>
    <source>
        <strain evidence="2 3">CBS 129021</strain>
    </source>
</reference>
<dbReference type="InterPro" id="IPR058940">
    <property type="entry name" value="mS26_fungi"/>
</dbReference>
<dbReference type="AlphaFoldDB" id="A0A1Y2EFF1"/>
<gene>
    <name evidence="2" type="ORF">BCR38DRAFT_455097</name>
</gene>